<dbReference type="AlphaFoldDB" id="A0A6H5HLC8"/>
<gene>
    <name evidence="1" type="ORF">NTEN_LOCUS21032</name>
</gene>
<dbReference type="Proteomes" id="UP000479000">
    <property type="component" value="Unassembled WGS sequence"/>
</dbReference>
<protein>
    <submittedName>
        <fullName evidence="1">Uncharacterized protein</fullName>
    </submittedName>
</protein>
<accession>A0A6H5HLC8</accession>
<name>A0A6H5HLC8_9HEMI</name>
<evidence type="ECO:0000313" key="2">
    <source>
        <dbReference type="Proteomes" id="UP000479000"/>
    </source>
</evidence>
<keyword evidence="2" id="KW-1185">Reference proteome</keyword>
<proteinExistence type="predicted"/>
<organism evidence="1 2">
    <name type="scientific">Nesidiocoris tenuis</name>
    <dbReference type="NCBI Taxonomy" id="355587"/>
    <lineage>
        <taxon>Eukaryota</taxon>
        <taxon>Metazoa</taxon>
        <taxon>Ecdysozoa</taxon>
        <taxon>Arthropoda</taxon>
        <taxon>Hexapoda</taxon>
        <taxon>Insecta</taxon>
        <taxon>Pterygota</taxon>
        <taxon>Neoptera</taxon>
        <taxon>Paraneoptera</taxon>
        <taxon>Hemiptera</taxon>
        <taxon>Heteroptera</taxon>
        <taxon>Panheteroptera</taxon>
        <taxon>Cimicomorpha</taxon>
        <taxon>Miridae</taxon>
        <taxon>Dicyphina</taxon>
        <taxon>Nesidiocoris</taxon>
    </lineage>
</organism>
<dbReference type="EMBL" id="CADCXU010030626">
    <property type="protein sequence ID" value="CAB0016911.1"/>
    <property type="molecule type" value="Genomic_DNA"/>
</dbReference>
<sequence length="68" mass="7046">MRVCKVRATCAGRRAVTGRHVEASARCGSSTLHAGVARYAYAAFPLQLCPAAGTAAVPGGERSQMVKI</sequence>
<reference evidence="1 2" key="1">
    <citation type="submission" date="2020-02" db="EMBL/GenBank/DDBJ databases">
        <authorList>
            <person name="Ferguson B K."/>
        </authorList>
    </citation>
    <scope>NUCLEOTIDE SEQUENCE [LARGE SCALE GENOMIC DNA]</scope>
</reference>
<evidence type="ECO:0000313" key="1">
    <source>
        <dbReference type="EMBL" id="CAB0016911.1"/>
    </source>
</evidence>